<dbReference type="VEuPathDB" id="VectorBase:HLOH_056961"/>
<evidence type="ECO:0000256" key="8">
    <source>
        <dbReference type="ARBA" id="ARBA00023040"/>
    </source>
</evidence>
<evidence type="ECO:0000256" key="3">
    <source>
        <dbReference type="ARBA" id="ARBA00022475"/>
    </source>
</evidence>
<dbReference type="EMBL" id="JABSTR010000006">
    <property type="protein sequence ID" value="KAH9374064.1"/>
    <property type="molecule type" value="Genomic_DNA"/>
</dbReference>
<protein>
    <recommendedName>
        <fullName evidence="14">G-protein coupled receptors family 1 profile domain-containing protein</fullName>
    </recommendedName>
</protein>
<dbReference type="Pfam" id="PF13855">
    <property type="entry name" value="LRR_8"/>
    <property type="match status" value="1"/>
</dbReference>
<dbReference type="SUPFAM" id="SSF52058">
    <property type="entry name" value="L domain-like"/>
    <property type="match status" value="1"/>
</dbReference>
<dbReference type="InterPro" id="IPR032675">
    <property type="entry name" value="LRR_dom_sf"/>
</dbReference>
<evidence type="ECO:0000256" key="4">
    <source>
        <dbReference type="ARBA" id="ARBA00022614"/>
    </source>
</evidence>
<feature type="transmembrane region" description="Helical" evidence="13">
    <location>
        <begin position="328"/>
        <end position="353"/>
    </location>
</feature>
<dbReference type="SUPFAM" id="SSF81321">
    <property type="entry name" value="Family A G protein-coupled receptor-like"/>
    <property type="match status" value="1"/>
</dbReference>
<dbReference type="PROSITE" id="PS50262">
    <property type="entry name" value="G_PROTEIN_RECEP_F1_2"/>
    <property type="match status" value="1"/>
</dbReference>
<keyword evidence="7 13" id="KW-1133">Transmembrane helix</keyword>
<dbReference type="GO" id="GO:0008528">
    <property type="term" value="F:G protein-coupled peptide receptor activity"/>
    <property type="evidence" value="ECO:0007669"/>
    <property type="project" value="TreeGrafter"/>
</dbReference>
<feature type="transmembrane region" description="Helical" evidence="13">
    <location>
        <begin position="286"/>
        <end position="308"/>
    </location>
</feature>
<dbReference type="Pfam" id="PF00001">
    <property type="entry name" value="7tm_1"/>
    <property type="match status" value="2"/>
</dbReference>
<evidence type="ECO:0000313" key="15">
    <source>
        <dbReference type="EMBL" id="KAH9374064.1"/>
    </source>
</evidence>
<keyword evidence="16" id="KW-1185">Reference proteome</keyword>
<evidence type="ECO:0000313" key="16">
    <source>
        <dbReference type="Proteomes" id="UP000821853"/>
    </source>
</evidence>
<keyword evidence="6" id="KW-0677">Repeat</keyword>
<keyword evidence="9 13" id="KW-0472">Membrane</keyword>
<gene>
    <name evidence="15" type="ORF">HPB48_005333</name>
</gene>
<dbReference type="PROSITE" id="PS51257">
    <property type="entry name" value="PROKAR_LIPOPROTEIN"/>
    <property type="match status" value="1"/>
</dbReference>
<dbReference type="PANTHER" id="PTHR24372:SF80">
    <property type="entry name" value="FI21465P1-RELATED"/>
    <property type="match status" value="1"/>
</dbReference>
<keyword evidence="10 12" id="KW-0675">Receptor</keyword>
<dbReference type="Gene3D" id="3.80.10.10">
    <property type="entry name" value="Ribonuclease Inhibitor"/>
    <property type="match status" value="1"/>
</dbReference>
<dbReference type="InterPro" id="IPR003591">
    <property type="entry name" value="Leu-rich_rpt_typical-subtyp"/>
</dbReference>
<comment type="similarity">
    <text evidence="2 12">Belongs to the G-protein coupled receptor 1 family.</text>
</comment>
<evidence type="ECO:0000256" key="9">
    <source>
        <dbReference type="ARBA" id="ARBA00023136"/>
    </source>
</evidence>
<evidence type="ECO:0000256" key="11">
    <source>
        <dbReference type="ARBA" id="ARBA00023224"/>
    </source>
</evidence>
<evidence type="ECO:0000256" key="6">
    <source>
        <dbReference type="ARBA" id="ARBA00022737"/>
    </source>
</evidence>
<accession>A0A9J6GHP9</accession>
<dbReference type="InterPro" id="IPR017452">
    <property type="entry name" value="GPCR_Rhodpsn_7TM"/>
</dbReference>
<evidence type="ECO:0000256" key="7">
    <source>
        <dbReference type="ARBA" id="ARBA00022989"/>
    </source>
</evidence>
<dbReference type="AlphaFoldDB" id="A0A9J6GHP9"/>
<evidence type="ECO:0000256" key="2">
    <source>
        <dbReference type="ARBA" id="ARBA00010663"/>
    </source>
</evidence>
<organism evidence="15 16">
    <name type="scientific">Haemaphysalis longicornis</name>
    <name type="common">Bush tick</name>
    <dbReference type="NCBI Taxonomy" id="44386"/>
    <lineage>
        <taxon>Eukaryota</taxon>
        <taxon>Metazoa</taxon>
        <taxon>Ecdysozoa</taxon>
        <taxon>Arthropoda</taxon>
        <taxon>Chelicerata</taxon>
        <taxon>Arachnida</taxon>
        <taxon>Acari</taxon>
        <taxon>Parasitiformes</taxon>
        <taxon>Ixodida</taxon>
        <taxon>Ixodoidea</taxon>
        <taxon>Ixodidae</taxon>
        <taxon>Haemaphysalinae</taxon>
        <taxon>Haemaphysalis</taxon>
    </lineage>
</organism>
<evidence type="ECO:0000256" key="12">
    <source>
        <dbReference type="RuleBase" id="RU000688"/>
    </source>
</evidence>
<keyword evidence="5 12" id="KW-0812">Transmembrane</keyword>
<comment type="subcellular location">
    <subcellularLocation>
        <location evidence="1">Cell membrane</location>
        <topology evidence="1">Multi-pass membrane protein</topology>
    </subcellularLocation>
</comment>
<evidence type="ECO:0000259" key="14">
    <source>
        <dbReference type="PROSITE" id="PS50262"/>
    </source>
</evidence>
<dbReference type="PRINTS" id="PR00237">
    <property type="entry name" value="GPCRRHODOPSN"/>
</dbReference>
<evidence type="ECO:0000256" key="1">
    <source>
        <dbReference type="ARBA" id="ARBA00004651"/>
    </source>
</evidence>
<keyword evidence="4" id="KW-0433">Leucine-rich repeat</keyword>
<keyword evidence="3" id="KW-1003">Cell membrane</keyword>
<dbReference type="InterPro" id="IPR001611">
    <property type="entry name" value="Leu-rich_rpt"/>
</dbReference>
<evidence type="ECO:0000256" key="5">
    <source>
        <dbReference type="ARBA" id="ARBA00022692"/>
    </source>
</evidence>
<feature type="transmembrane region" description="Helical" evidence="13">
    <location>
        <begin position="391"/>
        <end position="411"/>
    </location>
</feature>
<dbReference type="GO" id="GO:0009755">
    <property type="term" value="P:hormone-mediated signaling pathway"/>
    <property type="evidence" value="ECO:0007669"/>
    <property type="project" value="TreeGrafter"/>
</dbReference>
<dbReference type="SMART" id="SM00369">
    <property type="entry name" value="LRR_TYP"/>
    <property type="match status" value="5"/>
</dbReference>
<feature type="transmembrane region" description="Helical" evidence="13">
    <location>
        <begin position="441"/>
        <end position="466"/>
    </location>
</feature>
<keyword evidence="8 12" id="KW-0297">G-protein coupled receptor</keyword>
<dbReference type="CDD" id="cd15137">
    <property type="entry name" value="7tmA_Relaxin_R"/>
    <property type="match status" value="1"/>
</dbReference>
<feature type="domain" description="G-protein coupled receptors family 1 profile" evidence="14">
    <location>
        <begin position="269"/>
        <end position="541"/>
    </location>
</feature>
<dbReference type="InterPro" id="IPR000276">
    <property type="entry name" value="GPCR_Rhodpsn"/>
</dbReference>
<dbReference type="OrthoDB" id="6022531at2759"/>
<dbReference type="PROSITE" id="PS00237">
    <property type="entry name" value="G_PROTEIN_RECEP_F1_1"/>
    <property type="match status" value="1"/>
</dbReference>
<evidence type="ECO:0000256" key="10">
    <source>
        <dbReference type="ARBA" id="ARBA00023170"/>
    </source>
</evidence>
<dbReference type="GO" id="GO:0007189">
    <property type="term" value="P:adenylate cyclase-activating G protein-coupled receptor signaling pathway"/>
    <property type="evidence" value="ECO:0007669"/>
    <property type="project" value="TreeGrafter"/>
</dbReference>
<evidence type="ECO:0000256" key="13">
    <source>
        <dbReference type="SAM" id="Phobius"/>
    </source>
</evidence>
<dbReference type="Proteomes" id="UP000821853">
    <property type="component" value="Chromosome 4"/>
</dbReference>
<feature type="transmembrane region" description="Helical" evidence="13">
    <location>
        <begin position="522"/>
        <end position="544"/>
    </location>
</feature>
<reference evidence="15 16" key="1">
    <citation type="journal article" date="2020" name="Cell">
        <title>Large-Scale Comparative Analyses of Tick Genomes Elucidate Their Genetic Diversity and Vector Capacities.</title>
        <authorList>
            <consortium name="Tick Genome and Microbiome Consortium (TIGMIC)"/>
            <person name="Jia N."/>
            <person name="Wang J."/>
            <person name="Shi W."/>
            <person name="Du L."/>
            <person name="Sun Y."/>
            <person name="Zhan W."/>
            <person name="Jiang J.F."/>
            <person name="Wang Q."/>
            <person name="Zhang B."/>
            <person name="Ji P."/>
            <person name="Bell-Sakyi L."/>
            <person name="Cui X.M."/>
            <person name="Yuan T.T."/>
            <person name="Jiang B.G."/>
            <person name="Yang W.F."/>
            <person name="Lam T.T."/>
            <person name="Chang Q.C."/>
            <person name="Ding S.J."/>
            <person name="Wang X.J."/>
            <person name="Zhu J.G."/>
            <person name="Ruan X.D."/>
            <person name="Zhao L."/>
            <person name="Wei J.T."/>
            <person name="Ye R.Z."/>
            <person name="Que T.C."/>
            <person name="Du C.H."/>
            <person name="Zhou Y.H."/>
            <person name="Cheng J.X."/>
            <person name="Dai P.F."/>
            <person name="Guo W.B."/>
            <person name="Han X.H."/>
            <person name="Huang E.J."/>
            <person name="Li L.F."/>
            <person name="Wei W."/>
            <person name="Gao Y.C."/>
            <person name="Liu J.Z."/>
            <person name="Shao H.Z."/>
            <person name="Wang X."/>
            <person name="Wang C.C."/>
            <person name="Yang T.C."/>
            <person name="Huo Q.B."/>
            <person name="Li W."/>
            <person name="Chen H.Y."/>
            <person name="Chen S.E."/>
            <person name="Zhou L.G."/>
            <person name="Ni X.B."/>
            <person name="Tian J.H."/>
            <person name="Sheng Y."/>
            <person name="Liu T."/>
            <person name="Pan Y.S."/>
            <person name="Xia L.Y."/>
            <person name="Li J."/>
            <person name="Zhao F."/>
            <person name="Cao W.C."/>
        </authorList>
    </citation>
    <scope>NUCLEOTIDE SEQUENCE [LARGE SCALE GENOMIC DNA]</scope>
    <source>
        <strain evidence="15">HaeL-2018</strain>
    </source>
</reference>
<dbReference type="GO" id="GO:0005886">
    <property type="term" value="C:plasma membrane"/>
    <property type="evidence" value="ECO:0007669"/>
    <property type="project" value="UniProtKB-SubCell"/>
</dbReference>
<dbReference type="Gene3D" id="1.20.1070.10">
    <property type="entry name" value="Rhodopsin 7-helix transmembrane proteins"/>
    <property type="match status" value="1"/>
</dbReference>
<feature type="transmembrane region" description="Helical" evidence="13">
    <location>
        <begin position="257"/>
        <end position="279"/>
    </location>
</feature>
<proteinExistence type="inferred from homology"/>
<feature type="transmembrane region" description="Helical" evidence="13">
    <location>
        <begin position="486"/>
        <end position="510"/>
    </location>
</feature>
<dbReference type="PANTHER" id="PTHR24372">
    <property type="entry name" value="GLYCOPROTEIN HORMONE RECEPTOR"/>
    <property type="match status" value="1"/>
</dbReference>
<sequence length="574" mass="65090">MSKMKKAFQLKYSLSLSVSLSCSVGLCTGGAGGRLELPPGPSALQQQQLFCLPAEGASLRWNCALQRRRGRKGLWTIENNHIPHIEGNSFSGLLNLIWLVLNKNQIELIEVDAFENLKNLEALILRENNLMDVHEDTFKFNTKMLEIDLAVNSLTFIRPGLFRGLRNLKKIDISANSIKTLPVTLFHNLRSLNSLNLSGVEISNIDIRHFQQLPKLEFIYFTKFQYCSYAPYVRICMPKTDGLSSTEHLLVWPVLRLSVWVVALTTCAGNSVVLAWRLLSKKEDRVLSLFIRNLSMADFLMGVYLVTVGSLDVAFRDEYNQHAHEWMSSWHCTLCGLLAMVSCEVSVLILSLITVERYRCIKVTARATNLRPTTSKKGHERARSDGDGCPVLPGGRVAGGPLLAAFPVIHWPQERAFYSSNGLCFPLHIDDPFMLGWEYSAFVFLGVNFFAMVLIMGLYLSMFAIIKEDRQRARPVTMKKQEDVVLALRFFFIVLTDCLCWIPIVIIKILALCEVRISENVYAWVVVFILPINSALNPVIYTLAAPTELRRRIEKFSQRILKCHKRIECILASR</sequence>
<dbReference type="OMA" id="FHYCATY"/>
<name>A0A9J6GHP9_HAELO</name>
<comment type="caution">
    <text evidence="15">The sequence shown here is derived from an EMBL/GenBank/DDBJ whole genome shotgun (WGS) entry which is preliminary data.</text>
</comment>
<keyword evidence="11 12" id="KW-0807">Transducer</keyword>